<proteinExistence type="predicted"/>
<dbReference type="OrthoDB" id="6782675at2759"/>
<dbReference type="Proteomes" id="UP000025227">
    <property type="component" value="Unplaced"/>
</dbReference>
<protein>
    <submittedName>
        <fullName evidence="4">GIY-YIG domain-containing protein</fullName>
    </submittedName>
</protein>
<name>A0A7I4XX46_HAECO</name>
<reference evidence="4" key="1">
    <citation type="submission" date="2020-12" db="UniProtKB">
        <authorList>
            <consortium name="WormBaseParasite"/>
        </authorList>
    </citation>
    <scope>IDENTIFICATION</scope>
    <source>
        <strain evidence="4">MHco3</strain>
    </source>
</reference>
<evidence type="ECO:0000259" key="2">
    <source>
        <dbReference type="Pfam" id="PF26215"/>
    </source>
</evidence>
<evidence type="ECO:0000256" key="1">
    <source>
        <dbReference type="SAM" id="MobiDB-lite"/>
    </source>
</evidence>
<feature type="domain" description="Helix-turn-helix" evidence="2">
    <location>
        <begin position="47"/>
        <end position="98"/>
    </location>
</feature>
<evidence type="ECO:0000313" key="4">
    <source>
        <dbReference type="WBParaSite" id="HCON_00019120-00001"/>
    </source>
</evidence>
<keyword evidence="3" id="KW-1185">Reference proteome</keyword>
<feature type="region of interest" description="Disordered" evidence="1">
    <location>
        <begin position="198"/>
        <end position="217"/>
    </location>
</feature>
<dbReference type="Pfam" id="PF26215">
    <property type="entry name" value="HTH_animal"/>
    <property type="match status" value="1"/>
</dbReference>
<dbReference type="PANTHER" id="PTHR21301">
    <property type="entry name" value="REVERSE TRANSCRIPTASE"/>
    <property type="match status" value="1"/>
</dbReference>
<organism evidence="3 4">
    <name type="scientific">Haemonchus contortus</name>
    <name type="common">Barber pole worm</name>
    <dbReference type="NCBI Taxonomy" id="6289"/>
    <lineage>
        <taxon>Eukaryota</taxon>
        <taxon>Metazoa</taxon>
        <taxon>Ecdysozoa</taxon>
        <taxon>Nematoda</taxon>
        <taxon>Chromadorea</taxon>
        <taxon>Rhabditida</taxon>
        <taxon>Rhabditina</taxon>
        <taxon>Rhabditomorpha</taxon>
        <taxon>Strongyloidea</taxon>
        <taxon>Trichostrongylidae</taxon>
        <taxon>Haemonchus</taxon>
    </lineage>
</organism>
<accession>A0A7I4XX46</accession>
<dbReference type="PANTHER" id="PTHR21301:SF10">
    <property type="entry name" value="REVERSE TRANSCRIPTASE DOMAIN-CONTAINING PROTEIN"/>
    <property type="match status" value="1"/>
</dbReference>
<dbReference type="WBParaSite" id="HCON_00019120-00001">
    <property type="protein sequence ID" value="HCON_00019120-00001"/>
    <property type="gene ID" value="HCON_00019120"/>
</dbReference>
<sequence length="254" mass="28506">MNEQSQYIKLTREVPHDGWLPYLNTQVKVYNGVVSVKWYSKTTSKNILLHATSAHPQAVKRAVVNNMLRTATSVCTGEAERHESRCLACEIAAVNDYTVHKAGLQDVVQLVNFPDNNIKQLLVRNRLYDKRCITNDCTICPYWKTSDCALIGVIYQIECRACGSTYIGETRRQLAVRTKEHLADRFLDIQNDRMIAGSPAEASQHGGSAKRSGQPKPLMDFGAILSDGKMSLISLEKGVKVDRKTYLKGMLEKE</sequence>
<dbReference type="AlphaFoldDB" id="A0A7I4XX46"/>
<evidence type="ECO:0000313" key="3">
    <source>
        <dbReference type="Proteomes" id="UP000025227"/>
    </source>
</evidence>
<dbReference type="InterPro" id="IPR058912">
    <property type="entry name" value="HTH_animal"/>
</dbReference>